<sequence>MRFQAFVALILFPAIAVGQDYAVARTSFGVPDLQGTYNIATVTMLERGEQFGGELVITPEEAARIGQTGESYLDTLIESVGGAEAAVGGYNTFWMDPGERMALIDGGIRTSIIVEPENGRLPWAEGALQSIFAARAGVGEFDGPEVRPMAERCLVGFGSSGGPPMLPVLYNNHKQIVQTEDYVMIMAEMNHDARIVRMKDSTHDEIAKWLGDSVGYYDGDTLVVETTNFHPQQGLRGALRHFLFLSPDAKVTERFSRLDENTLLYRFTVNDPKMFSRPWTGELPMNAVEDIIYEYACHEGNYAMPGILAGGRRAEYEAASQN</sequence>
<name>A0A2A5WFV8_9GAMM</name>
<evidence type="ECO:0000256" key="1">
    <source>
        <dbReference type="SAM" id="SignalP"/>
    </source>
</evidence>
<gene>
    <name evidence="2" type="ORF">CNF02_02745</name>
</gene>
<dbReference type="Proteomes" id="UP000219329">
    <property type="component" value="Unassembled WGS sequence"/>
</dbReference>
<protein>
    <submittedName>
        <fullName evidence="2">Uncharacterized protein</fullName>
    </submittedName>
</protein>
<comment type="caution">
    <text evidence="2">The sequence shown here is derived from an EMBL/GenBank/DDBJ whole genome shotgun (WGS) entry which is preliminary data.</text>
</comment>
<dbReference type="AlphaFoldDB" id="A0A2A5WFV8"/>
<keyword evidence="1" id="KW-0732">Signal</keyword>
<reference evidence="2 3" key="1">
    <citation type="submission" date="2017-08" db="EMBL/GenBank/DDBJ databases">
        <title>Fine stratification of microbial communities through a metagenomic profile of the photic zone.</title>
        <authorList>
            <person name="Haro-Moreno J.M."/>
            <person name="Lopez-Perez M."/>
            <person name="De La Torre J."/>
            <person name="Picazo A."/>
            <person name="Camacho A."/>
            <person name="Rodriguez-Valera F."/>
        </authorList>
    </citation>
    <scope>NUCLEOTIDE SEQUENCE [LARGE SCALE GENOMIC DNA]</scope>
    <source>
        <strain evidence="2">MED-G28</strain>
    </source>
</reference>
<evidence type="ECO:0000313" key="3">
    <source>
        <dbReference type="Proteomes" id="UP000219329"/>
    </source>
</evidence>
<dbReference type="EMBL" id="NTJZ01000002">
    <property type="protein sequence ID" value="PDH35127.1"/>
    <property type="molecule type" value="Genomic_DNA"/>
</dbReference>
<feature type="signal peptide" evidence="1">
    <location>
        <begin position="1"/>
        <end position="18"/>
    </location>
</feature>
<proteinExistence type="predicted"/>
<evidence type="ECO:0000313" key="2">
    <source>
        <dbReference type="EMBL" id="PDH35127.1"/>
    </source>
</evidence>
<accession>A0A2A5WFV8</accession>
<feature type="chain" id="PRO_5012540301" evidence="1">
    <location>
        <begin position="19"/>
        <end position="322"/>
    </location>
</feature>
<organism evidence="2 3">
    <name type="scientific">OM182 bacterium MED-G28</name>
    <dbReference type="NCBI Taxonomy" id="1986256"/>
    <lineage>
        <taxon>Bacteria</taxon>
        <taxon>Pseudomonadati</taxon>
        <taxon>Pseudomonadota</taxon>
        <taxon>Gammaproteobacteria</taxon>
        <taxon>OMG group</taxon>
        <taxon>OM182 clade</taxon>
    </lineage>
</organism>